<dbReference type="Pfam" id="PF03480">
    <property type="entry name" value="DctP"/>
    <property type="match status" value="1"/>
</dbReference>
<name>A0A5C8PAS7_9HYPH</name>
<organism evidence="5 6">
    <name type="scientific">Vineibacter terrae</name>
    <dbReference type="NCBI Taxonomy" id="2586908"/>
    <lineage>
        <taxon>Bacteria</taxon>
        <taxon>Pseudomonadati</taxon>
        <taxon>Pseudomonadota</taxon>
        <taxon>Alphaproteobacteria</taxon>
        <taxon>Hyphomicrobiales</taxon>
        <taxon>Vineibacter</taxon>
    </lineage>
</organism>
<dbReference type="InterPro" id="IPR038404">
    <property type="entry name" value="TRAP_DctP_sf"/>
</dbReference>
<sequence length="367" mass="40237">MPTLRRRVTRRNLAPLAATTAAAALATPAIAQPAGELVRWRLVSSFPKSLDTLFGAALTIARVVGELTDGKFVLQPFAAGEIVPALQVLDAVSNGTVECGHSYTGYYIGKNPSFIFDGSVPFGLTPRQHNAWLMFGDGRKLMDEVYDSFNVVALPAGNTGGQMFGWFRKELKTPADFQGLKMRTAGFGGKVMAKLGAVPQQIAGGEIYPALERGTIDACEWVGPHDDERLGFHKVAKYYYTPGVMEMEAINQLFVQKAAWDALTPRYQAVLRYACNYAMTEMLASYDAKNATAIARLVAAGTQLSVLPTEVVRALRGALEAVLDEEAAANAQFKKVLENWRHFRSDQHRWFSISDTRAEFAAYNSVR</sequence>
<feature type="binding site" evidence="2">
    <location>
        <position position="162"/>
    </location>
    <ligand>
        <name>substrate</name>
    </ligand>
</feature>
<dbReference type="Proteomes" id="UP000321638">
    <property type="component" value="Unassembled WGS sequence"/>
</dbReference>
<dbReference type="Gene3D" id="3.40.190.10">
    <property type="entry name" value="Periplasmic binding protein-like II"/>
    <property type="match status" value="1"/>
</dbReference>
<comment type="caution">
    <text evidence="5">The sequence shown here is derived from an EMBL/GenBank/DDBJ whole genome shotgun (WGS) entry which is preliminary data.</text>
</comment>
<feature type="chain" id="PRO_5022943886" evidence="4">
    <location>
        <begin position="32"/>
        <end position="367"/>
    </location>
</feature>
<evidence type="ECO:0000313" key="6">
    <source>
        <dbReference type="Proteomes" id="UP000321638"/>
    </source>
</evidence>
<evidence type="ECO:0000313" key="5">
    <source>
        <dbReference type="EMBL" id="TXL70534.1"/>
    </source>
</evidence>
<feature type="binding site" evidence="3">
    <location>
        <position position="246"/>
    </location>
    <ligand>
        <name>substrate</name>
    </ligand>
</feature>
<protein>
    <submittedName>
        <fullName evidence="5">ABC transporter substrate-binding protein</fullName>
    </submittedName>
</protein>
<evidence type="ECO:0000256" key="1">
    <source>
        <dbReference type="ARBA" id="ARBA00022729"/>
    </source>
</evidence>
<dbReference type="PIRSF" id="PIRSF039026">
    <property type="entry name" value="SiaP"/>
    <property type="match status" value="1"/>
</dbReference>
<evidence type="ECO:0000256" key="3">
    <source>
        <dbReference type="PIRSR" id="PIRSR039026-2"/>
    </source>
</evidence>
<dbReference type="EMBL" id="VDUZ01000057">
    <property type="protein sequence ID" value="TXL70534.1"/>
    <property type="molecule type" value="Genomic_DNA"/>
</dbReference>
<dbReference type="InterPro" id="IPR018389">
    <property type="entry name" value="DctP_fam"/>
</dbReference>
<dbReference type="InterPro" id="IPR026289">
    <property type="entry name" value="SBP_TakP-like"/>
</dbReference>
<feature type="signal peptide" evidence="4">
    <location>
        <begin position="1"/>
        <end position="31"/>
    </location>
</feature>
<gene>
    <name evidence="5" type="ORF">FHP25_33915</name>
</gene>
<evidence type="ECO:0000256" key="4">
    <source>
        <dbReference type="SAM" id="SignalP"/>
    </source>
</evidence>
<dbReference type="NCBIfam" id="NF037995">
    <property type="entry name" value="TRAP_S1"/>
    <property type="match status" value="1"/>
</dbReference>
<dbReference type="GO" id="GO:0055085">
    <property type="term" value="P:transmembrane transport"/>
    <property type="evidence" value="ECO:0007669"/>
    <property type="project" value="InterPro"/>
</dbReference>
<evidence type="ECO:0000256" key="2">
    <source>
        <dbReference type="PIRSR" id="PIRSR039026-1"/>
    </source>
</evidence>
<feature type="binding site" evidence="2">
    <location>
        <position position="183"/>
    </location>
    <ligand>
        <name>substrate</name>
    </ligand>
</feature>
<keyword evidence="1 4" id="KW-0732">Signal</keyword>
<dbReference type="GO" id="GO:0031317">
    <property type="term" value="C:tripartite ATP-independent periplasmic transporter complex"/>
    <property type="evidence" value="ECO:0007669"/>
    <property type="project" value="InterPro"/>
</dbReference>
<dbReference type="RefSeq" id="WP_147851447.1">
    <property type="nucleotide sequence ID" value="NZ_VDUZ01000057.1"/>
</dbReference>
<dbReference type="PANTHER" id="PTHR33376:SF5">
    <property type="entry name" value="EXTRACYTOPLASMIC SOLUTE RECEPTOR PROTEIN"/>
    <property type="match status" value="1"/>
</dbReference>
<dbReference type="AlphaFoldDB" id="A0A5C8PAS7"/>
<keyword evidence="6" id="KW-1185">Reference proteome</keyword>
<feature type="binding site" evidence="3">
    <location>
        <position position="221"/>
    </location>
    <ligand>
        <name>Na(+)</name>
        <dbReference type="ChEBI" id="CHEBI:29101"/>
    </ligand>
</feature>
<feature type="binding site" evidence="3">
    <location>
        <position position="220"/>
    </location>
    <ligand>
        <name>substrate</name>
    </ligand>
</feature>
<dbReference type="PANTHER" id="PTHR33376">
    <property type="match status" value="1"/>
</dbReference>
<keyword evidence="3" id="KW-0479">Metal-binding</keyword>
<dbReference type="GO" id="GO:0046872">
    <property type="term" value="F:metal ion binding"/>
    <property type="evidence" value="ECO:0007669"/>
    <property type="project" value="UniProtKB-KW"/>
</dbReference>
<dbReference type="Gene3D" id="3.40.190.170">
    <property type="entry name" value="Bacterial extracellular solute-binding protein, family 7"/>
    <property type="match status" value="1"/>
</dbReference>
<accession>A0A5C8PAS7</accession>
<reference evidence="5 6" key="1">
    <citation type="submission" date="2019-06" db="EMBL/GenBank/DDBJ databases">
        <title>New taxonomy in bacterial strain CC-CFT640, isolated from vineyard.</title>
        <authorList>
            <person name="Lin S.-Y."/>
            <person name="Tsai C.-F."/>
            <person name="Young C.-C."/>
        </authorList>
    </citation>
    <scope>NUCLEOTIDE SEQUENCE [LARGE SCALE GENOMIC DNA]</scope>
    <source>
        <strain evidence="5 6">CC-CFT640</strain>
    </source>
</reference>
<dbReference type="OrthoDB" id="9780733at2"/>
<proteinExistence type="predicted"/>